<dbReference type="InterPro" id="IPR036366">
    <property type="entry name" value="PGBDSf"/>
</dbReference>
<protein>
    <submittedName>
        <fullName evidence="3">CHAP domain containing protein</fullName>
    </submittedName>
</protein>
<dbReference type="InterPro" id="IPR007921">
    <property type="entry name" value="CHAP_dom"/>
</dbReference>
<dbReference type="Gene3D" id="3.90.1720.10">
    <property type="entry name" value="endopeptidase domain like (from Nostoc punctiforme)"/>
    <property type="match status" value="1"/>
</dbReference>
<sequence length="245" mass="26930">MFRTLAVTSPPMRGVDVKYAQRMLNRFDAWVGDVDGVFGELTGRACSEAKFRLGYSMQNVTPTYGSDLDRFLNGTKKPSILMRRRAKSREGGTSLGGKALKVGRAFVGTKENPPNSNRVMFSEWYGIIGPWCMMFVTYCFVEAGSKAFKKGERWAYCPLAVDAARAEKGTSIVGRGQEKSGDIVFFSWKHDGVANHVGILITTNKNGTILTLEGNTSVGNDSDGGEVQVRTRDIADVLCYVRVVI</sequence>
<dbReference type="InterPro" id="IPR038765">
    <property type="entry name" value="Papain-like_cys_pep_sf"/>
</dbReference>
<reference evidence="3" key="1">
    <citation type="submission" date="2020-05" db="EMBL/GenBank/DDBJ databases">
        <authorList>
            <person name="Chiriac C."/>
            <person name="Salcher M."/>
            <person name="Ghai R."/>
            <person name="Kavagutti S V."/>
        </authorList>
    </citation>
    <scope>NUCLEOTIDE SEQUENCE</scope>
</reference>
<keyword evidence="1" id="KW-0929">Antimicrobial</keyword>
<dbReference type="GO" id="GO:0001897">
    <property type="term" value="P:symbiont-mediated cytolysis of host cell"/>
    <property type="evidence" value="ECO:0007669"/>
    <property type="project" value="UniProtKB-ARBA"/>
</dbReference>
<dbReference type="SUPFAM" id="SSF54001">
    <property type="entry name" value="Cysteine proteinases"/>
    <property type="match status" value="1"/>
</dbReference>
<dbReference type="Gene3D" id="1.10.101.10">
    <property type="entry name" value="PGBD-like superfamily/PGBD"/>
    <property type="match status" value="1"/>
</dbReference>
<gene>
    <name evidence="3" type="ORF">UFOVP929_15</name>
</gene>
<accession>A0A6J5PKV9</accession>
<dbReference type="Pfam" id="PF05257">
    <property type="entry name" value="CHAP"/>
    <property type="match status" value="1"/>
</dbReference>
<dbReference type="EMBL" id="LR796871">
    <property type="protein sequence ID" value="CAB4171717.1"/>
    <property type="molecule type" value="Genomic_DNA"/>
</dbReference>
<evidence type="ECO:0000256" key="1">
    <source>
        <dbReference type="ARBA" id="ARBA00022529"/>
    </source>
</evidence>
<feature type="domain" description="Peptidase C51" evidence="2">
    <location>
        <begin position="127"/>
        <end position="215"/>
    </location>
</feature>
<name>A0A6J5PKV9_9CAUD</name>
<evidence type="ECO:0000259" key="2">
    <source>
        <dbReference type="Pfam" id="PF05257"/>
    </source>
</evidence>
<evidence type="ECO:0000313" key="3">
    <source>
        <dbReference type="EMBL" id="CAB4171717.1"/>
    </source>
</evidence>
<proteinExistence type="predicted"/>
<organism evidence="3">
    <name type="scientific">uncultured Caudovirales phage</name>
    <dbReference type="NCBI Taxonomy" id="2100421"/>
    <lineage>
        <taxon>Viruses</taxon>
        <taxon>Duplodnaviria</taxon>
        <taxon>Heunggongvirae</taxon>
        <taxon>Uroviricota</taxon>
        <taxon>Caudoviricetes</taxon>
        <taxon>Peduoviridae</taxon>
        <taxon>Maltschvirus</taxon>
        <taxon>Maltschvirus maltsch</taxon>
    </lineage>
</organism>